<protein>
    <recommendedName>
        <fullName evidence="1">Doublecortin domain-containing protein</fullName>
    </recommendedName>
</protein>
<evidence type="ECO:0000313" key="3">
    <source>
        <dbReference type="Proteomes" id="UP000053240"/>
    </source>
</evidence>
<dbReference type="GO" id="GO:0035556">
    <property type="term" value="P:intracellular signal transduction"/>
    <property type="evidence" value="ECO:0007669"/>
    <property type="project" value="InterPro"/>
</dbReference>
<dbReference type="InterPro" id="IPR003533">
    <property type="entry name" value="Doublecortin_dom"/>
</dbReference>
<sequence length="131" mass="14945">MTELTVGDVRDLEAVDIFLFSNGDHSTPPRKYHLNTDAFLMWDDTLKSLGRSHFGVDDTVIDIYTISGHKIDDPSQLIHQAAYVAVKPPAPFIQTGYENYLIRATRSWEKRLLKISNSMDSSTKGPRYHYI</sequence>
<feature type="domain" description="Doublecortin" evidence="1">
    <location>
        <begin position="15"/>
        <end position="98"/>
    </location>
</feature>
<name>A0A194R928_PAPMA</name>
<reference evidence="2 3" key="1">
    <citation type="journal article" date="2015" name="Nat. Commun.">
        <title>Outbred genome sequencing and CRISPR/Cas9 gene editing in butterflies.</title>
        <authorList>
            <person name="Li X."/>
            <person name="Fan D."/>
            <person name="Zhang W."/>
            <person name="Liu G."/>
            <person name="Zhang L."/>
            <person name="Zhao L."/>
            <person name="Fang X."/>
            <person name="Chen L."/>
            <person name="Dong Y."/>
            <person name="Chen Y."/>
            <person name="Ding Y."/>
            <person name="Zhao R."/>
            <person name="Feng M."/>
            <person name="Zhu Y."/>
            <person name="Feng Y."/>
            <person name="Jiang X."/>
            <person name="Zhu D."/>
            <person name="Xiang H."/>
            <person name="Feng X."/>
            <person name="Li S."/>
            <person name="Wang J."/>
            <person name="Zhang G."/>
            <person name="Kronforst M.R."/>
            <person name="Wang W."/>
        </authorList>
    </citation>
    <scope>NUCLEOTIDE SEQUENCE [LARGE SCALE GENOMIC DNA]</scope>
    <source>
        <strain evidence="2">Ya'a_city_454_Pm</strain>
        <tissue evidence="2">Whole body</tissue>
    </source>
</reference>
<proteinExistence type="predicted"/>
<dbReference type="EMBL" id="KQ460615">
    <property type="protein sequence ID" value="KPJ13760.1"/>
    <property type="molecule type" value="Genomic_DNA"/>
</dbReference>
<evidence type="ECO:0000313" key="2">
    <source>
        <dbReference type="EMBL" id="KPJ13760.1"/>
    </source>
</evidence>
<dbReference type="AlphaFoldDB" id="A0A194R928"/>
<dbReference type="InterPro" id="IPR036572">
    <property type="entry name" value="Doublecortin_dom_sf"/>
</dbReference>
<evidence type="ECO:0000259" key="1">
    <source>
        <dbReference type="PROSITE" id="PS50309"/>
    </source>
</evidence>
<keyword evidence="3" id="KW-1185">Reference proteome</keyword>
<gene>
    <name evidence="2" type="ORF">RR48_10944</name>
</gene>
<accession>A0A194R928</accession>
<dbReference type="PROSITE" id="PS50309">
    <property type="entry name" value="DC"/>
    <property type="match status" value="1"/>
</dbReference>
<dbReference type="InParanoid" id="A0A194R928"/>
<dbReference type="Pfam" id="PF03607">
    <property type="entry name" value="DCX"/>
    <property type="match status" value="1"/>
</dbReference>
<dbReference type="SUPFAM" id="SSF89837">
    <property type="entry name" value="Doublecortin (DC)"/>
    <property type="match status" value="1"/>
</dbReference>
<dbReference type="Proteomes" id="UP000053240">
    <property type="component" value="Unassembled WGS sequence"/>
</dbReference>
<organism evidence="2 3">
    <name type="scientific">Papilio machaon</name>
    <name type="common">Old World swallowtail butterfly</name>
    <dbReference type="NCBI Taxonomy" id="76193"/>
    <lineage>
        <taxon>Eukaryota</taxon>
        <taxon>Metazoa</taxon>
        <taxon>Ecdysozoa</taxon>
        <taxon>Arthropoda</taxon>
        <taxon>Hexapoda</taxon>
        <taxon>Insecta</taxon>
        <taxon>Pterygota</taxon>
        <taxon>Neoptera</taxon>
        <taxon>Endopterygota</taxon>
        <taxon>Lepidoptera</taxon>
        <taxon>Glossata</taxon>
        <taxon>Ditrysia</taxon>
        <taxon>Papilionoidea</taxon>
        <taxon>Papilionidae</taxon>
        <taxon>Papilioninae</taxon>
        <taxon>Papilio</taxon>
    </lineage>
</organism>
<dbReference type="Gene3D" id="3.10.20.230">
    <property type="entry name" value="Doublecortin domain"/>
    <property type="match status" value="1"/>
</dbReference>